<gene>
    <name evidence="2" type="ORF">A3H38_02815</name>
</gene>
<dbReference type="PANTHER" id="PTHR38468">
    <property type="entry name" value="SLL0939 PROTEIN"/>
    <property type="match status" value="1"/>
</dbReference>
<sequence>MFHDIIGWTTFVLNIIGALITIWGILLALLEFLGKEIFNRKEAIELNETIRLKLGSYLVLALEFFIASDIIKTVITPTWESLGILGVIVAVRTVLSYFLTKELEKKH</sequence>
<dbReference type="InterPro" id="IPR012427">
    <property type="entry name" value="DUF1622"/>
</dbReference>
<evidence type="ECO:0000256" key="1">
    <source>
        <dbReference type="SAM" id="Phobius"/>
    </source>
</evidence>
<keyword evidence="1" id="KW-0472">Membrane</keyword>
<feature type="transmembrane region" description="Helical" evidence="1">
    <location>
        <begin position="81"/>
        <end position="100"/>
    </location>
</feature>
<protein>
    <recommendedName>
        <fullName evidence="4">DUF1622 domain-containing protein</fullName>
    </recommendedName>
</protein>
<feature type="transmembrane region" description="Helical" evidence="1">
    <location>
        <begin position="54"/>
        <end position="75"/>
    </location>
</feature>
<dbReference type="EMBL" id="METP01000048">
    <property type="protein sequence ID" value="OGC04582.1"/>
    <property type="molecule type" value="Genomic_DNA"/>
</dbReference>
<dbReference type="Pfam" id="PF07784">
    <property type="entry name" value="DUF1622"/>
    <property type="match status" value="1"/>
</dbReference>
<comment type="caution">
    <text evidence="2">The sequence shown here is derived from an EMBL/GenBank/DDBJ whole genome shotgun (WGS) entry which is preliminary data.</text>
</comment>
<evidence type="ECO:0000313" key="3">
    <source>
        <dbReference type="Proteomes" id="UP000176938"/>
    </source>
</evidence>
<evidence type="ECO:0008006" key="4">
    <source>
        <dbReference type="Google" id="ProtNLM"/>
    </source>
</evidence>
<accession>A0A1F4R8S9</accession>
<feature type="transmembrane region" description="Helical" evidence="1">
    <location>
        <begin position="6"/>
        <end position="33"/>
    </location>
</feature>
<evidence type="ECO:0000313" key="2">
    <source>
        <dbReference type="EMBL" id="OGC04582.1"/>
    </source>
</evidence>
<dbReference type="PANTHER" id="PTHR38468:SF1">
    <property type="entry name" value="SLL0939 PROTEIN"/>
    <property type="match status" value="1"/>
</dbReference>
<dbReference type="Proteomes" id="UP000176938">
    <property type="component" value="Unassembled WGS sequence"/>
</dbReference>
<keyword evidence="1" id="KW-1133">Transmembrane helix</keyword>
<organism evidence="2 3">
    <name type="scientific">candidate division WOR-1 bacterium RIFCSPLOWO2_02_FULL_46_20</name>
    <dbReference type="NCBI Taxonomy" id="1802567"/>
    <lineage>
        <taxon>Bacteria</taxon>
        <taxon>Bacillati</taxon>
        <taxon>Saganbacteria</taxon>
    </lineage>
</organism>
<reference evidence="2 3" key="1">
    <citation type="journal article" date="2016" name="Nat. Commun.">
        <title>Thousands of microbial genomes shed light on interconnected biogeochemical processes in an aquifer system.</title>
        <authorList>
            <person name="Anantharaman K."/>
            <person name="Brown C.T."/>
            <person name="Hug L.A."/>
            <person name="Sharon I."/>
            <person name="Castelle C.J."/>
            <person name="Probst A.J."/>
            <person name="Thomas B.C."/>
            <person name="Singh A."/>
            <person name="Wilkins M.J."/>
            <person name="Karaoz U."/>
            <person name="Brodie E.L."/>
            <person name="Williams K.H."/>
            <person name="Hubbard S.S."/>
            <person name="Banfield J.F."/>
        </authorList>
    </citation>
    <scope>NUCLEOTIDE SEQUENCE [LARGE SCALE GENOMIC DNA]</scope>
</reference>
<name>A0A1F4R8S9_UNCSA</name>
<dbReference type="AlphaFoldDB" id="A0A1F4R8S9"/>
<proteinExistence type="predicted"/>
<keyword evidence="1" id="KW-0812">Transmembrane</keyword>